<organism evidence="2 3">
    <name type="scientific">Mycena rosella</name>
    <name type="common">Pink bonnet</name>
    <name type="synonym">Agaricus rosellus</name>
    <dbReference type="NCBI Taxonomy" id="1033263"/>
    <lineage>
        <taxon>Eukaryota</taxon>
        <taxon>Fungi</taxon>
        <taxon>Dikarya</taxon>
        <taxon>Basidiomycota</taxon>
        <taxon>Agaricomycotina</taxon>
        <taxon>Agaricomycetes</taxon>
        <taxon>Agaricomycetidae</taxon>
        <taxon>Agaricales</taxon>
        <taxon>Marasmiineae</taxon>
        <taxon>Mycenaceae</taxon>
        <taxon>Mycena</taxon>
    </lineage>
</organism>
<name>A0AAD7DR21_MYCRO</name>
<feature type="compositionally biased region" description="Pro residues" evidence="1">
    <location>
        <begin position="47"/>
        <end position="57"/>
    </location>
</feature>
<keyword evidence="3" id="KW-1185">Reference proteome</keyword>
<evidence type="ECO:0000256" key="1">
    <source>
        <dbReference type="SAM" id="MobiDB-lite"/>
    </source>
</evidence>
<dbReference type="Proteomes" id="UP001221757">
    <property type="component" value="Unassembled WGS sequence"/>
</dbReference>
<accession>A0AAD7DR21</accession>
<dbReference type="EMBL" id="JARKIE010000029">
    <property type="protein sequence ID" value="KAJ7697726.1"/>
    <property type="molecule type" value="Genomic_DNA"/>
</dbReference>
<dbReference type="AlphaFoldDB" id="A0AAD7DR21"/>
<feature type="compositionally biased region" description="Pro residues" evidence="1">
    <location>
        <begin position="1"/>
        <end position="11"/>
    </location>
</feature>
<sequence>MPCPPPRPPFSRPARSSDRDRELDRSRSRKRSPPPPLPMPHKRDLPPRPQTAPPPQMPMQHLCFGGYPAPCAATHRRSRSSSQAPAPPPLKTRARSYSVAPPPQPVLPGPMPVRRRGQGRRRAEQGEHESQSGEQSQPRGAGQGQGQGRQADAAAERHVLSGALHCFFPRRSARRHRHPISASTCVPLARQYRYIPPALPNSPTYSSASHIPPRASPTKSPKIRTDTNPQIHIRPRIQPRTHPPLYLATSASSRTAQSVSDPGLGAALVHIQANNSDVVHGVRPLCLVHDFSDDAGSLGSIPSV</sequence>
<comment type="caution">
    <text evidence="2">The sequence shown here is derived from an EMBL/GenBank/DDBJ whole genome shotgun (WGS) entry which is preliminary data.</text>
</comment>
<evidence type="ECO:0000313" key="3">
    <source>
        <dbReference type="Proteomes" id="UP001221757"/>
    </source>
</evidence>
<gene>
    <name evidence="2" type="ORF">B0H17DRAFT_1197382</name>
</gene>
<reference evidence="2" key="1">
    <citation type="submission" date="2023-03" db="EMBL/GenBank/DDBJ databases">
        <title>Massive genome expansion in bonnet fungi (Mycena s.s.) driven by repeated elements and novel gene families across ecological guilds.</title>
        <authorList>
            <consortium name="Lawrence Berkeley National Laboratory"/>
            <person name="Harder C.B."/>
            <person name="Miyauchi S."/>
            <person name="Viragh M."/>
            <person name="Kuo A."/>
            <person name="Thoen E."/>
            <person name="Andreopoulos B."/>
            <person name="Lu D."/>
            <person name="Skrede I."/>
            <person name="Drula E."/>
            <person name="Henrissat B."/>
            <person name="Morin E."/>
            <person name="Kohler A."/>
            <person name="Barry K."/>
            <person name="LaButti K."/>
            <person name="Morin E."/>
            <person name="Salamov A."/>
            <person name="Lipzen A."/>
            <person name="Mereny Z."/>
            <person name="Hegedus B."/>
            <person name="Baldrian P."/>
            <person name="Stursova M."/>
            <person name="Weitz H."/>
            <person name="Taylor A."/>
            <person name="Grigoriev I.V."/>
            <person name="Nagy L.G."/>
            <person name="Martin F."/>
            <person name="Kauserud H."/>
        </authorList>
    </citation>
    <scope>NUCLEOTIDE SEQUENCE</scope>
    <source>
        <strain evidence="2">CBHHK067</strain>
    </source>
</reference>
<feature type="compositionally biased region" description="Basic and acidic residues" evidence="1">
    <location>
        <begin position="15"/>
        <end position="26"/>
    </location>
</feature>
<feature type="region of interest" description="Disordered" evidence="1">
    <location>
        <begin position="1"/>
        <end position="155"/>
    </location>
</feature>
<feature type="compositionally biased region" description="Basic and acidic residues" evidence="1">
    <location>
        <begin position="121"/>
        <end position="131"/>
    </location>
</feature>
<evidence type="ECO:0000313" key="2">
    <source>
        <dbReference type="EMBL" id="KAJ7697726.1"/>
    </source>
</evidence>
<feature type="compositionally biased region" description="Pro residues" evidence="1">
    <location>
        <begin position="100"/>
        <end position="111"/>
    </location>
</feature>
<proteinExistence type="predicted"/>
<protein>
    <submittedName>
        <fullName evidence="2">Uncharacterized protein</fullName>
    </submittedName>
</protein>
<feature type="region of interest" description="Disordered" evidence="1">
    <location>
        <begin position="203"/>
        <end position="226"/>
    </location>
</feature>